<name>A0A6M3JV44_9ZZZZ</name>
<proteinExistence type="predicted"/>
<dbReference type="EMBL" id="MT141959">
    <property type="protein sequence ID" value="QJA72537.1"/>
    <property type="molecule type" value="Genomic_DNA"/>
</dbReference>
<evidence type="ECO:0000313" key="1">
    <source>
        <dbReference type="EMBL" id="QJA72537.1"/>
    </source>
</evidence>
<reference evidence="1" key="1">
    <citation type="submission" date="2020-03" db="EMBL/GenBank/DDBJ databases">
        <title>The deep terrestrial virosphere.</title>
        <authorList>
            <person name="Holmfeldt K."/>
            <person name="Nilsson E."/>
            <person name="Simone D."/>
            <person name="Lopez-Fernandez M."/>
            <person name="Wu X."/>
            <person name="de Brujin I."/>
            <person name="Lundin D."/>
            <person name="Andersson A."/>
            <person name="Bertilsson S."/>
            <person name="Dopson M."/>
        </authorList>
    </citation>
    <scope>NUCLEOTIDE SEQUENCE</scope>
    <source>
        <strain evidence="1">MM415A02725</strain>
    </source>
</reference>
<protein>
    <submittedName>
        <fullName evidence="1">Putative capsid protein</fullName>
    </submittedName>
</protein>
<accession>A0A6M3JV44</accession>
<sequence>MNLTHFGEQFVAGVLERVYPKAIYPAFVNRDYEGEIKKPGDRVNILSFLNDTLLSDYVVGTNMASETIIDEEDQLVVEKRKYYNFSLDRLEDLFTYANNVSSALLDNQAIVLAKETDTYVFNKWGEEAKAGNWIGMDLKVDGMAGLGIGTMASVLTTATGGTLTIQLGTDDMTNVTPVECSIDGLLYNGGFEASDLFKGVRLRSTAALVSPWWRISGVTNSVAVTITEWDEAVAGSDFAEGQTLRGVFGGDGRSFPRYGTGEAMWVGAAAGVNFGWEVQAAIATTITAATIYDQTTLLAQVLDENDVPAENRHIGLPPSGITMLRQCAETQPTGVAEIYTGTVINGRVARFGAFDVHNVTGARLSTRAGRNIGAGAGATMVLTPSPVGTIIPACHPSFMTYADKWSESRVVDMENQFAKAYQGLFLFGAKVPHQRRKAGAVLFAAIA</sequence>
<organism evidence="1">
    <name type="scientific">viral metagenome</name>
    <dbReference type="NCBI Taxonomy" id="1070528"/>
    <lineage>
        <taxon>unclassified sequences</taxon>
        <taxon>metagenomes</taxon>
        <taxon>organismal metagenomes</taxon>
    </lineage>
</organism>
<gene>
    <name evidence="1" type="ORF">MM415A02725_0005</name>
</gene>
<dbReference type="AlphaFoldDB" id="A0A6M3JV44"/>